<dbReference type="GO" id="GO:0005783">
    <property type="term" value="C:endoplasmic reticulum"/>
    <property type="evidence" value="ECO:0007669"/>
    <property type="project" value="TreeGrafter"/>
</dbReference>
<sequence>MLTAAASVGSLAACERLLGAGCIPAFKAALAAAAAGGHLDVMRLLLEKMEAAQQEASAHGDPHLETYKQPAACKAAAKAGQLPALRFLLESTDGAPQSKAIGYAAAGACEGGQLAILHWLQQAHGYSPTLEDAIFAAAGGQAAVLEQLLPALLPADGSRPRPSGDAWEVLQEIAYACPVAVLQRHFGRLCRAAGGPEYLRGNESLLLEAVVGSPTPCWAAKLDFLLSSSALGPDVGARVLVQMRFELYGKASRHGLPRLQHLRALVERVGGVGDVPPADGQSEVKTALAAAQMAAAHGHADALAYLWDECGVPMQLQPHQLLQWPPVAAGPVGYAAARLAVVRLLQERGALFGPADVRQAAFTGLSEEIVLALIDMVLPAAAGGSSPDGGGGDAAAAAAATTAAESTLDRTRLESRDDWAAAFSHAARGGAGVRVLQALRERGAPLNLSAVVVGCSDEVLEWAVEQLEAEEGRVQVGEDLVAEFYRHGNFAALRWLYERGRLEGDAVRWLAGRVELGGIWGCRVTAA</sequence>
<dbReference type="AlphaFoldDB" id="A0A835WKS6"/>
<dbReference type="PANTHER" id="PTHR12393:SF6">
    <property type="entry name" value="SPHINGOMYELIN PHOSPHODIESTERASE 2"/>
    <property type="match status" value="1"/>
</dbReference>
<dbReference type="OrthoDB" id="562065at2759"/>
<comment type="caution">
    <text evidence="1">The sequence shown here is derived from an EMBL/GenBank/DDBJ whole genome shotgun (WGS) entry which is preliminary data.</text>
</comment>
<protein>
    <submittedName>
        <fullName evidence="1">Uncharacterized protein</fullName>
    </submittedName>
</protein>
<evidence type="ECO:0000313" key="1">
    <source>
        <dbReference type="EMBL" id="KAG2449534.1"/>
    </source>
</evidence>
<dbReference type="GO" id="GO:0046513">
    <property type="term" value="P:ceramide biosynthetic process"/>
    <property type="evidence" value="ECO:0007669"/>
    <property type="project" value="TreeGrafter"/>
</dbReference>
<dbReference type="Proteomes" id="UP000613740">
    <property type="component" value="Unassembled WGS sequence"/>
</dbReference>
<dbReference type="InterPro" id="IPR036770">
    <property type="entry name" value="Ankyrin_rpt-contain_sf"/>
</dbReference>
<organism evidence="1 2">
    <name type="scientific">Chlamydomonas schloesseri</name>
    <dbReference type="NCBI Taxonomy" id="2026947"/>
    <lineage>
        <taxon>Eukaryota</taxon>
        <taxon>Viridiplantae</taxon>
        <taxon>Chlorophyta</taxon>
        <taxon>core chlorophytes</taxon>
        <taxon>Chlorophyceae</taxon>
        <taxon>CS clade</taxon>
        <taxon>Chlamydomonadales</taxon>
        <taxon>Chlamydomonadaceae</taxon>
        <taxon>Chlamydomonas</taxon>
    </lineage>
</organism>
<gene>
    <name evidence="1" type="ORF">HYH02_005676</name>
</gene>
<dbReference type="GO" id="GO:0071944">
    <property type="term" value="C:cell periphery"/>
    <property type="evidence" value="ECO:0007669"/>
    <property type="project" value="TreeGrafter"/>
</dbReference>
<reference evidence="1" key="1">
    <citation type="journal article" date="2020" name="bioRxiv">
        <title>Comparative genomics of Chlamydomonas.</title>
        <authorList>
            <person name="Craig R.J."/>
            <person name="Hasan A.R."/>
            <person name="Ness R.W."/>
            <person name="Keightley P.D."/>
        </authorList>
    </citation>
    <scope>NUCLEOTIDE SEQUENCE</scope>
    <source>
        <strain evidence="1">CCAP 11/173</strain>
    </source>
</reference>
<dbReference type="PANTHER" id="PTHR12393">
    <property type="entry name" value="SPHINGOMYELIN PHOSPHODIESTERASE RELATED"/>
    <property type="match status" value="1"/>
</dbReference>
<dbReference type="GO" id="GO:0030149">
    <property type="term" value="P:sphingolipid catabolic process"/>
    <property type="evidence" value="ECO:0007669"/>
    <property type="project" value="TreeGrafter"/>
</dbReference>
<keyword evidence="2" id="KW-1185">Reference proteome</keyword>
<dbReference type="GO" id="GO:0016020">
    <property type="term" value="C:membrane"/>
    <property type="evidence" value="ECO:0007669"/>
    <property type="project" value="TreeGrafter"/>
</dbReference>
<evidence type="ECO:0000313" key="2">
    <source>
        <dbReference type="Proteomes" id="UP000613740"/>
    </source>
</evidence>
<dbReference type="GO" id="GO:0004620">
    <property type="term" value="F:phospholipase activity"/>
    <property type="evidence" value="ECO:0007669"/>
    <property type="project" value="TreeGrafter"/>
</dbReference>
<accession>A0A835WKS6</accession>
<name>A0A835WKS6_9CHLO</name>
<proteinExistence type="predicted"/>
<dbReference type="EMBL" id="JAEHOD010000014">
    <property type="protein sequence ID" value="KAG2449534.1"/>
    <property type="molecule type" value="Genomic_DNA"/>
</dbReference>
<dbReference type="Gene3D" id="1.25.40.20">
    <property type="entry name" value="Ankyrin repeat-containing domain"/>
    <property type="match status" value="1"/>
</dbReference>